<dbReference type="OrthoDB" id="5756082at2"/>
<dbReference type="STRING" id="1628148.BI198_14900"/>
<comment type="caution">
    <text evidence="1">The sequence shown here is derived from an EMBL/GenBank/DDBJ whole genome shotgun (WGS) entry which is preliminary data.</text>
</comment>
<keyword evidence="2" id="KW-1185">Reference proteome</keyword>
<sequence>MNLNDLIMLLVLSFTSLGFSSLSLAECNLNSTSALPLQVATSITEPTETREILLNHNRLLSTEVSHGQLELRDADSLILFDQLSAWSDTDTDIDAAIIMAEPALLDQDANGLADAVYVVDINGRVWFIALSASGFASPVLIADFSAIDARFTQPLQLVQTTYQVNYSGVGDFQRMKVSLVLIASHDELGDTVLLFNHQPQLSRLINFSDLMDRTDLGDDDSDVALTDAVWRDLQQSPGWIIQLDASVMLKPQVYAGVVYFVTADTNSERTDCNISAEEETRLFAVHLHHAGKVYARRSWRIDAIANAALQLNAHDDKLQLNLVNDTEHSEVIPEMLAITEHCADCSEALKAADFPRSLRLATYVAEYGAW</sequence>
<accession>A0A1E7Q932</accession>
<dbReference type="RefSeq" id="WP_070050259.1">
    <property type="nucleotide sequence ID" value="NZ_CBCSDO010000002.1"/>
</dbReference>
<evidence type="ECO:0000313" key="1">
    <source>
        <dbReference type="EMBL" id="OEY70705.1"/>
    </source>
</evidence>
<name>A0A1E7Q932_9GAMM</name>
<gene>
    <name evidence="1" type="ORF">BI198_14900</name>
</gene>
<dbReference type="AlphaFoldDB" id="A0A1E7Q932"/>
<evidence type="ECO:0000313" key="2">
    <source>
        <dbReference type="Proteomes" id="UP000242258"/>
    </source>
</evidence>
<organism evidence="1 2">
    <name type="scientific">Rheinheimera salexigens</name>
    <dbReference type="NCBI Taxonomy" id="1628148"/>
    <lineage>
        <taxon>Bacteria</taxon>
        <taxon>Pseudomonadati</taxon>
        <taxon>Pseudomonadota</taxon>
        <taxon>Gammaproteobacteria</taxon>
        <taxon>Chromatiales</taxon>
        <taxon>Chromatiaceae</taxon>
        <taxon>Rheinheimera</taxon>
    </lineage>
</organism>
<dbReference type="Proteomes" id="UP000242258">
    <property type="component" value="Unassembled WGS sequence"/>
</dbReference>
<dbReference type="EMBL" id="MKEK01000001">
    <property type="protein sequence ID" value="OEY70705.1"/>
    <property type="molecule type" value="Genomic_DNA"/>
</dbReference>
<proteinExistence type="predicted"/>
<protein>
    <submittedName>
        <fullName evidence="1">Uncharacterized protein</fullName>
    </submittedName>
</protein>
<reference evidence="2" key="1">
    <citation type="submission" date="2016-09" db="EMBL/GenBank/DDBJ databases">
        <authorList>
            <person name="Wan X."/>
            <person name="Hou S."/>
        </authorList>
    </citation>
    <scope>NUCLEOTIDE SEQUENCE [LARGE SCALE GENOMIC DNA]</scope>
    <source>
        <strain evidence="2">KH87</strain>
    </source>
</reference>